<comment type="caution">
    <text evidence="1">The sequence shown here is derived from an EMBL/GenBank/DDBJ whole genome shotgun (WGS) entry which is preliminary data.</text>
</comment>
<sequence>YKVLIIPYPDTTKIPAKFQYSQSSSQHHQVPDTNKLPSIPSFQPYKFSTLHVPDTTKFGYW</sequence>
<organism evidence="1 2">
    <name type="scientific">Dentiscutata heterogama</name>
    <dbReference type="NCBI Taxonomy" id="1316150"/>
    <lineage>
        <taxon>Eukaryota</taxon>
        <taxon>Fungi</taxon>
        <taxon>Fungi incertae sedis</taxon>
        <taxon>Mucoromycota</taxon>
        <taxon>Glomeromycotina</taxon>
        <taxon>Glomeromycetes</taxon>
        <taxon>Diversisporales</taxon>
        <taxon>Gigasporaceae</taxon>
        <taxon>Dentiscutata</taxon>
    </lineage>
</organism>
<gene>
    <name evidence="1" type="ORF">DHETER_LOCUS14132</name>
</gene>
<accession>A0ACA9QA29</accession>
<proteinExistence type="predicted"/>
<dbReference type="EMBL" id="CAJVPU010041888">
    <property type="protein sequence ID" value="CAG8742480.1"/>
    <property type="molecule type" value="Genomic_DNA"/>
</dbReference>
<dbReference type="Proteomes" id="UP000789702">
    <property type="component" value="Unassembled WGS sequence"/>
</dbReference>
<reference evidence="1" key="1">
    <citation type="submission" date="2021-06" db="EMBL/GenBank/DDBJ databases">
        <authorList>
            <person name="Kallberg Y."/>
            <person name="Tangrot J."/>
            <person name="Rosling A."/>
        </authorList>
    </citation>
    <scope>NUCLEOTIDE SEQUENCE</scope>
    <source>
        <strain evidence="1">IL203A</strain>
    </source>
</reference>
<keyword evidence="2" id="KW-1185">Reference proteome</keyword>
<protein>
    <submittedName>
        <fullName evidence="1">4182_t:CDS:1</fullName>
    </submittedName>
</protein>
<name>A0ACA9QA29_9GLOM</name>
<evidence type="ECO:0000313" key="1">
    <source>
        <dbReference type="EMBL" id="CAG8742480.1"/>
    </source>
</evidence>
<feature type="non-terminal residue" evidence="1">
    <location>
        <position position="61"/>
    </location>
</feature>
<evidence type="ECO:0000313" key="2">
    <source>
        <dbReference type="Proteomes" id="UP000789702"/>
    </source>
</evidence>
<feature type="non-terminal residue" evidence="1">
    <location>
        <position position="1"/>
    </location>
</feature>